<dbReference type="InterPro" id="IPR001000">
    <property type="entry name" value="GH10_dom"/>
</dbReference>
<name>A0AAV1CWM7_OLDCO</name>
<reference evidence="6" key="1">
    <citation type="submission" date="2023-03" db="EMBL/GenBank/DDBJ databases">
        <authorList>
            <person name="Julca I."/>
        </authorList>
    </citation>
    <scope>NUCLEOTIDE SEQUENCE</scope>
</reference>
<dbReference type="EMBL" id="OX459120">
    <property type="protein sequence ID" value="CAI9099653.1"/>
    <property type="molecule type" value="Genomic_DNA"/>
</dbReference>
<gene>
    <name evidence="6" type="ORF">OLC1_LOCUS9626</name>
</gene>
<protein>
    <submittedName>
        <fullName evidence="6">OLC1v1036507C1</fullName>
    </submittedName>
</protein>
<dbReference type="Gene3D" id="3.20.20.80">
    <property type="entry name" value="Glycosidases"/>
    <property type="match status" value="1"/>
</dbReference>
<evidence type="ECO:0000256" key="3">
    <source>
        <dbReference type="ARBA" id="ARBA00023277"/>
    </source>
</evidence>
<keyword evidence="2" id="KW-0378">Hydrolase</keyword>
<dbReference type="PRINTS" id="PR00134">
    <property type="entry name" value="GLHYDRLASE10"/>
</dbReference>
<feature type="domain" description="GH10" evidence="5">
    <location>
        <begin position="1"/>
        <end position="232"/>
    </location>
</feature>
<evidence type="ECO:0000259" key="5">
    <source>
        <dbReference type="PROSITE" id="PS51760"/>
    </source>
</evidence>
<evidence type="ECO:0000313" key="6">
    <source>
        <dbReference type="EMBL" id="CAI9099653.1"/>
    </source>
</evidence>
<comment type="similarity">
    <text evidence="1">Belongs to the glycosyl hydrolase 10 (cellulase F) family.</text>
</comment>
<dbReference type="GO" id="GO:0031176">
    <property type="term" value="F:endo-1,4-beta-xylanase activity"/>
    <property type="evidence" value="ECO:0007669"/>
    <property type="project" value="UniProtKB-ARBA"/>
</dbReference>
<dbReference type="SMART" id="SM00633">
    <property type="entry name" value="Glyco_10"/>
    <property type="match status" value="1"/>
</dbReference>
<organism evidence="6 7">
    <name type="scientific">Oldenlandia corymbosa var. corymbosa</name>
    <dbReference type="NCBI Taxonomy" id="529605"/>
    <lineage>
        <taxon>Eukaryota</taxon>
        <taxon>Viridiplantae</taxon>
        <taxon>Streptophyta</taxon>
        <taxon>Embryophyta</taxon>
        <taxon>Tracheophyta</taxon>
        <taxon>Spermatophyta</taxon>
        <taxon>Magnoliopsida</taxon>
        <taxon>eudicotyledons</taxon>
        <taxon>Gunneridae</taxon>
        <taxon>Pentapetalae</taxon>
        <taxon>asterids</taxon>
        <taxon>lamiids</taxon>
        <taxon>Gentianales</taxon>
        <taxon>Rubiaceae</taxon>
        <taxon>Rubioideae</taxon>
        <taxon>Spermacoceae</taxon>
        <taxon>Hedyotis-Oldenlandia complex</taxon>
        <taxon>Oldenlandia</taxon>
    </lineage>
</organism>
<dbReference type="GO" id="GO:0000272">
    <property type="term" value="P:polysaccharide catabolic process"/>
    <property type="evidence" value="ECO:0007669"/>
    <property type="project" value="UniProtKB-KW"/>
</dbReference>
<evidence type="ECO:0000313" key="7">
    <source>
        <dbReference type="Proteomes" id="UP001161247"/>
    </source>
</evidence>
<evidence type="ECO:0000256" key="4">
    <source>
        <dbReference type="ARBA" id="ARBA00023326"/>
    </source>
</evidence>
<dbReference type="AlphaFoldDB" id="A0AAV1CWM7"/>
<dbReference type="PANTHER" id="PTHR31490:SF83">
    <property type="entry name" value="EXOGLUCANASE_XYLANASE-LIKE ISOFORM X1"/>
    <property type="match status" value="1"/>
</dbReference>
<keyword evidence="7" id="KW-1185">Reference proteome</keyword>
<accession>A0AAV1CWM7</accession>
<dbReference type="PANTHER" id="PTHR31490">
    <property type="entry name" value="GLYCOSYL HYDROLASE"/>
    <property type="match status" value="1"/>
</dbReference>
<sequence>MLEFVRSHQIAARGHNIFWEDAKHNPPWVVNLTTSELQSAVNSRIESVVGRYKEQFIHWDVSNELLHYDFYEQRLGPNASLEFFKRTHESDPLATLFLNDYRVVETCDGVMNATVDSFVSKMKELRRGGVSMGGIGLESHFRVPNLPLMRAVLDKLATLELPIWLTEVDISKTVGPEKQALYLEEVLREGFSHPSMKGIMLWSALNPNGCYQMCLTDDKFNNTPAGDVVDKLLKEWQTGTINGQTNEQGSFVFQGFLGDYKISARYGDTVVNSTFSLSQGDETKHFSIQL</sequence>
<proteinExistence type="inferred from homology"/>
<evidence type="ECO:0000256" key="1">
    <source>
        <dbReference type="ARBA" id="ARBA00007495"/>
    </source>
</evidence>
<keyword evidence="4" id="KW-0624">Polysaccharide degradation</keyword>
<dbReference type="Proteomes" id="UP001161247">
    <property type="component" value="Chromosome 3"/>
</dbReference>
<evidence type="ECO:0000256" key="2">
    <source>
        <dbReference type="ARBA" id="ARBA00022801"/>
    </source>
</evidence>
<dbReference type="PROSITE" id="PS51760">
    <property type="entry name" value="GH10_2"/>
    <property type="match status" value="1"/>
</dbReference>
<dbReference type="Pfam" id="PF00331">
    <property type="entry name" value="Glyco_hydro_10"/>
    <property type="match status" value="1"/>
</dbReference>
<keyword evidence="3" id="KW-0119">Carbohydrate metabolism</keyword>
<dbReference type="SUPFAM" id="SSF51445">
    <property type="entry name" value="(Trans)glycosidases"/>
    <property type="match status" value="1"/>
</dbReference>
<dbReference type="InterPro" id="IPR044846">
    <property type="entry name" value="GH10"/>
</dbReference>
<dbReference type="InterPro" id="IPR017853">
    <property type="entry name" value="GH"/>
</dbReference>